<keyword evidence="4 6" id="KW-0663">Pyridoxal phosphate</keyword>
<dbReference type="SMART" id="SM01005">
    <property type="entry name" value="Ala_racemase_C"/>
    <property type="match status" value="1"/>
</dbReference>
<dbReference type="AlphaFoldDB" id="A0A1C7D9D6"/>
<proteinExistence type="predicted"/>
<evidence type="ECO:0000313" key="10">
    <source>
        <dbReference type="Proteomes" id="UP000092698"/>
    </source>
</evidence>
<gene>
    <name evidence="9" type="primary">alr</name>
    <name evidence="9" type="ORF">A6F65_01685</name>
</gene>
<dbReference type="GO" id="GO:0030170">
    <property type="term" value="F:pyridoxal phosphate binding"/>
    <property type="evidence" value="ECO:0007669"/>
    <property type="project" value="TreeGrafter"/>
</dbReference>
<protein>
    <recommendedName>
        <fullName evidence="3">alanine racemase</fullName>
        <ecNumber evidence="3">5.1.1.1</ecNumber>
    </recommendedName>
</protein>
<dbReference type="Gene3D" id="2.40.37.10">
    <property type="entry name" value="Lyase, Ornithine Decarboxylase, Chain A, domain 1"/>
    <property type="match status" value="1"/>
</dbReference>
<dbReference type="InterPro" id="IPR001608">
    <property type="entry name" value="Ala_racemase_N"/>
</dbReference>
<dbReference type="Gene3D" id="3.20.20.10">
    <property type="entry name" value="Alanine racemase"/>
    <property type="match status" value="1"/>
</dbReference>
<dbReference type="SUPFAM" id="SSF50621">
    <property type="entry name" value="Alanine racemase C-terminal domain-like"/>
    <property type="match status" value="1"/>
</dbReference>
<accession>A0A1C7D9D6</accession>
<feature type="domain" description="Alanine racemase C-terminal" evidence="8">
    <location>
        <begin position="232"/>
        <end position="353"/>
    </location>
</feature>
<dbReference type="STRING" id="645517.A6F65_01685"/>
<dbReference type="InterPro" id="IPR009006">
    <property type="entry name" value="Ala_racemase/Decarboxylase_C"/>
</dbReference>
<dbReference type="Pfam" id="PF00842">
    <property type="entry name" value="Ala_racemase_C"/>
    <property type="match status" value="1"/>
</dbReference>
<dbReference type="Pfam" id="PF01168">
    <property type="entry name" value="Ala_racemase_N"/>
    <property type="match status" value="1"/>
</dbReference>
<evidence type="ECO:0000256" key="7">
    <source>
        <dbReference type="PIRSR" id="PIRSR600821-52"/>
    </source>
</evidence>
<dbReference type="Proteomes" id="UP000092698">
    <property type="component" value="Chromosome"/>
</dbReference>
<dbReference type="InterPro" id="IPR011079">
    <property type="entry name" value="Ala_racemase_C"/>
</dbReference>
<evidence type="ECO:0000256" key="2">
    <source>
        <dbReference type="ARBA" id="ARBA00001933"/>
    </source>
</evidence>
<evidence type="ECO:0000256" key="5">
    <source>
        <dbReference type="ARBA" id="ARBA00023235"/>
    </source>
</evidence>
<name>A0A1C7D9D6_9SPHN</name>
<dbReference type="PATRIC" id="fig|645517.4.peg.1672"/>
<evidence type="ECO:0000259" key="8">
    <source>
        <dbReference type="SMART" id="SM01005"/>
    </source>
</evidence>
<evidence type="ECO:0000256" key="3">
    <source>
        <dbReference type="ARBA" id="ARBA00013089"/>
    </source>
</evidence>
<dbReference type="PANTHER" id="PTHR30511">
    <property type="entry name" value="ALANINE RACEMASE"/>
    <property type="match status" value="1"/>
</dbReference>
<dbReference type="GO" id="GO:0008784">
    <property type="term" value="F:alanine racemase activity"/>
    <property type="evidence" value="ECO:0007669"/>
    <property type="project" value="UniProtKB-EC"/>
</dbReference>
<evidence type="ECO:0000313" key="9">
    <source>
        <dbReference type="EMBL" id="ANU07982.1"/>
    </source>
</evidence>
<evidence type="ECO:0000256" key="6">
    <source>
        <dbReference type="PIRSR" id="PIRSR600821-50"/>
    </source>
</evidence>
<evidence type="ECO:0000256" key="1">
    <source>
        <dbReference type="ARBA" id="ARBA00000316"/>
    </source>
</evidence>
<dbReference type="EMBL" id="CP016545">
    <property type="protein sequence ID" value="ANU07982.1"/>
    <property type="molecule type" value="Genomic_DNA"/>
</dbReference>
<dbReference type="KEGG" id="anh:A6F65_01685"/>
<dbReference type="InterPro" id="IPR029066">
    <property type="entry name" value="PLP-binding_barrel"/>
</dbReference>
<keyword evidence="10" id="KW-1185">Reference proteome</keyword>
<evidence type="ECO:0000256" key="4">
    <source>
        <dbReference type="ARBA" id="ARBA00022898"/>
    </source>
</evidence>
<dbReference type="GO" id="GO:0005829">
    <property type="term" value="C:cytosol"/>
    <property type="evidence" value="ECO:0007669"/>
    <property type="project" value="TreeGrafter"/>
</dbReference>
<sequence>MAGIVPDAPPSNLRLKLDGDALAHNWRTLDAMSGQAQTGAAVKADAYGTGVNFAVPVLHGEGCRHFFVAHWGEAAGVMAHVPAEQVYVLHGPTSAAEADYARQAGTMPVINSVPQAKLWAGAGGGPCALMLDSGMNRLGIAAADVSDPVIASLDVRVFMSHLASADENGTQSADQREIYERTLGHFPGAVHSLANSAGIALGPDYNYGLTRPGLSLYGGIARPEHAGKIRQVVHPQAQVLQVRHIAAGERVGYNGEFTASTAMTVATVCIGYADGFLRSWAGAGYLHHAGKRLQLLGKVSMDMVVVDISSAPGITAGDWLDVPYHLPTASRVTGLSQYELLTLLGNRFDRHSA</sequence>
<dbReference type="GO" id="GO:0030632">
    <property type="term" value="P:D-alanine biosynthetic process"/>
    <property type="evidence" value="ECO:0007669"/>
    <property type="project" value="TreeGrafter"/>
</dbReference>
<comment type="catalytic activity">
    <reaction evidence="1">
        <text>L-alanine = D-alanine</text>
        <dbReference type="Rhea" id="RHEA:20249"/>
        <dbReference type="ChEBI" id="CHEBI:57416"/>
        <dbReference type="ChEBI" id="CHEBI:57972"/>
        <dbReference type="EC" id="5.1.1.1"/>
    </reaction>
</comment>
<comment type="cofactor">
    <cofactor evidence="2 6">
        <name>pyridoxal 5'-phosphate</name>
        <dbReference type="ChEBI" id="CHEBI:597326"/>
    </cofactor>
</comment>
<keyword evidence="5 9" id="KW-0413">Isomerase</keyword>
<dbReference type="PANTHER" id="PTHR30511:SF0">
    <property type="entry name" value="ALANINE RACEMASE, CATABOLIC-RELATED"/>
    <property type="match status" value="1"/>
</dbReference>
<reference evidence="9 10" key="1">
    <citation type="submission" date="2016-07" db="EMBL/GenBank/DDBJ databases">
        <title>Complete genome sequence of Altererythrobacter namhicola JCM 16345T, containing esterase-encoding genes.</title>
        <authorList>
            <person name="Cheng H."/>
            <person name="Wu Y.-H."/>
            <person name="Jian S.-L."/>
            <person name="Huo Y.-Y."/>
            <person name="Wang C.-S."/>
            <person name="Xu X.-W."/>
        </authorList>
    </citation>
    <scope>NUCLEOTIDE SEQUENCE [LARGE SCALE GENOMIC DNA]</scope>
    <source>
        <strain evidence="9 10">JCM 16345</strain>
    </source>
</reference>
<feature type="binding site" evidence="7">
    <location>
        <position position="301"/>
    </location>
    <ligand>
        <name>substrate</name>
    </ligand>
</feature>
<dbReference type="EC" id="5.1.1.1" evidence="3"/>
<organism evidence="9 10">
    <name type="scientific">Paraurantiacibacter namhicola</name>
    <dbReference type="NCBI Taxonomy" id="645517"/>
    <lineage>
        <taxon>Bacteria</taxon>
        <taxon>Pseudomonadati</taxon>
        <taxon>Pseudomonadota</taxon>
        <taxon>Alphaproteobacteria</taxon>
        <taxon>Sphingomonadales</taxon>
        <taxon>Erythrobacteraceae</taxon>
        <taxon>Paraurantiacibacter</taxon>
    </lineage>
</organism>
<feature type="modified residue" description="N6-(pyridoxal phosphate)lysine" evidence="6">
    <location>
        <position position="43"/>
    </location>
</feature>
<dbReference type="PRINTS" id="PR00992">
    <property type="entry name" value="ALARACEMASE"/>
</dbReference>
<dbReference type="SUPFAM" id="SSF51419">
    <property type="entry name" value="PLP-binding barrel"/>
    <property type="match status" value="1"/>
</dbReference>
<dbReference type="InterPro" id="IPR000821">
    <property type="entry name" value="Ala_racemase"/>
</dbReference>
<feature type="binding site" evidence="7">
    <location>
        <position position="137"/>
    </location>
    <ligand>
        <name>substrate</name>
    </ligand>
</feature>